<protein>
    <recommendedName>
        <fullName evidence="14">C2H2-type domain-containing protein</fullName>
    </recommendedName>
</protein>
<feature type="region of interest" description="Disordered" evidence="13">
    <location>
        <begin position="955"/>
        <end position="976"/>
    </location>
</feature>
<evidence type="ECO:0000259" key="14">
    <source>
        <dbReference type="PROSITE" id="PS50157"/>
    </source>
</evidence>
<feature type="region of interest" description="Disordered" evidence="13">
    <location>
        <begin position="596"/>
        <end position="621"/>
    </location>
</feature>
<evidence type="ECO:0000313" key="15">
    <source>
        <dbReference type="EMBL" id="JAB55548.1"/>
    </source>
</evidence>
<evidence type="ECO:0000256" key="3">
    <source>
        <dbReference type="ARBA" id="ARBA00006991"/>
    </source>
</evidence>
<dbReference type="GO" id="GO:0003677">
    <property type="term" value="F:DNA binding"/>
    <property type="evidence" value="ECO:0007669"/>
    <property type="project" value="UniProtKB-KW"/>
</dbReference>
<evidence type="ECO:0000256" key="12">
    <source>
        <dbReference type="PROSITE-ProRule" id="PRU00042"/>
    </source>
</evidence>
<feature type="domain" description="C2H2-type" evidence="14">
    <location>
        <begin position="1386"/>
        <end position="1414"/>
    </location>
</feature>
<feature type="domain" description="C2H2-type" evidence="14">
    <location>
        <begin position="1567"/>
        <end position="1594"/>
    </location>
</feature>
<dbReference type="Pfam" id="PF00096">
    <property type="entry name" value="zf-C2H2"/>
    <property type="match status" value="3"/>
</dbReference>
<feature type="compositionally biased region" description="Low complexity" evidence="13">
    <location>
        <begin position="102"/>
        <end position="118"/>
    </location>
</feature>
<evidence type="ECO:0000256" key="5">
    <source>
        <dbReference type="ARBA" id="ARBA00022737"/>
    </source>
</evidence>
<feature type="region of interest" description="Disordered" evidence="13">
    <location>
        <begin position="994"/>
        <end position="1016"/>
    </location>
</feature>
<evidence type="ECO:0000256" key="4">
    <source>
        <dbReference type="ARBA" id="ARBA00022723"/>
    </source>
</evidence>
<keyword evidence="7" id="KW-0862">Zinc</keyword>
<comment type="subcellular location">
    <subcellularLocation>
        <location evidence="2">Nucleus</location>
    </subcellularLocation>
</comment>
<keyword evidence="8" id="KW-0805">Transcription regulation</keyword>
<evidence type="ECO:0000256" key="13">
    <source>
        <dbReference type="SAM" id="MobiDB-lite"/>
    </source>
</evidence>
<feature type="domain" description="C2H2-type" evidence="14">
    <location>
        <begin position="1445"/>
        <end position="1473"/>
    </location>
</feature>
<feature type="domain" description="C2H2-type" evidence="14">
    <location>
        <begin position="1330"/>
        <end position="1357"/>
    </location>
</feature>
<evidence type="ECO:0000256" key="6">
    <source>
        <dbReference type="ARBA" id="ARBA00022771"/>
    </source>
</evidence>
<dbReference type="SUPFAM" id="SSF57667">
    <property type="entry name" value="beta-beta-alpha zinc fingers"/>
    <property type="match status" value="5"/>
</dbReference>
<proteinExistence type="evidence at transcript level"/>
<dbReference type="GO" id="GO:0008270">
    <property type="term" value="F:zinc ion binding"/>
    <property type="evidence" value="ECO:0007669"/>
    <property type="project" value="UniProtKB-KW"/>
</dbReference>
<dbReference type="PROSITE" id="PS50157">
    <property type="entry name" value="ZINC_FINGER_C2H2_2"/>
    <property type="match status" value="9"/>
</dbReference>
<evidence type="ECO:0000256" key="10">
    <source>
        <dbReference type="ARBA" id="ARBA00023163"/>
    </source>
</evidence>
<dbReference type="InterPro" id="IPR036236">
    <property type="entry name" value="Znf_C2H2_sf"/>
</dbReference>
<comment type="similarity">
    <text evidence="3">Belongs to the krueppel C2H2-type zinc-finger protein family.</text>
</comment>
<reference evidence="15" key="1">
    <citation type="journal article" date="2014" name="Insect Biochem. Mol. Biol.">
        <title>An insight into the sialome of the frog biting fly, Corethrella appendiculata.</title>
        <authorList>
            <person name="Ribeiro J.M.C."/>
            <person name="Chagas A.C."/>
            <person name="Pham V.M."/>
            <person name="Lounibos L.P."/>
            <person name="Calvo E."/>
        </authorList>
    </citation>
    <scope>NUCLEOTIDE SEQUENCE</scope>
    <source>
        <tissue evidence="15">Salivary glands</tissue>
    </source>
</reference>
<geneLocation type="mitochondrion" evidence="15"/>
<dbReference type="SMART" id="SM00355">
    <property type="entry name" value="ZnF_C2H2"/>
    <property type="match status" value="13"/>
</dbReference>
<dbReference type="PANTHER" id="PTHR24383">
    <property type="entry name" value="ZINC FINGER PROTEIN"/>
    <property type="match status" value="1"/>
</dbReference>
<keyword evidence="9" id="KW-0238">DNA-binding</keyword>
<feature type="domain" description="C2H2-type" evidence="14">
    <location>
        <begin position="1623"/>
        <end position="1650"/>
    </location>
</feature>
<dbReference type="InterPro" id="IPR008598">
    <property type="entry name" value="Di19_Zn-bd"/>
</dbReference>
<dbReference type="GO" id="GO:0005634">
    <property type="term" value="C:nucleus"/>
    <property type="evidence" value="ECO:0007669"/>
    <property type="project" value="UniProtKB-SubCell"/>
</dbReference>
<feature type="region of interest" description="Disordered" evidence="13">
    <location>
        <begin position="101"/>
        <end position="147"/>
    </location>
</feature>
<evidence type="ECO:0000256" key="9">
    <source>
        <dbReference type="ARBA" id="ARBA00023125"/>
    </source>
</evidence>
<organism evidence="15">
    <name type="scientific">Corethrella appendiculata</name>
    <dbReference type="NCBI Taxonomy" id="1370023"/>
    <lineage>
        <taxon>Eukaryota</taxon>
        <taxon>Metazoa</taxon>
        <taxon>Ecdysozoa</taxon>
        <taxon>Arthropoda</taxon>
        <taxon>Hexapoda</taxon>
        <taxon>Insecta</taxon>
        <taxon>Pterygota</taxon>
        <taxon>Neoptera</taxon>
        <taxon>Endopterygota</taxon>
        <taxon>Diptera</taxon>
        <taxon>Nematocera</taxon>
        <taxon>Culicoidea</taxon>
        <taxon>Chaoboridae</taxon>
        <taxon>Corethrella</taxon>
    </lineage>
</organism>
<keyword evidence="6 12" id="KW-0863">Zinc-finger</keyword>
<dbReference type="PROSITE" id="PS00028">
    <property type="entry name" value="ZINC_FINGER_C2H2_1"/>
    <property type="match status" value="10"/>
</dbReference>
<feature type="region of interest" description="Disordered" evidence="13">
    <location>
        <begin position="155"/>
        <end position="174"/>
    </location>
</feature>
<keyword evidence="11" id="KW-0539">Nucleus</keyword>
<comment type="function">
    <text evidence="1">May be involved in transcriptional regulation.</text>
</comment>
<evidence type="ECO:0000256" key="1">
    <source>
        <dbReference type="ARBA" id="ARBA00003767"/>
    </source>
</evidence>
<name>W4VR94_9DIPT</name>
<dbReference type="Gene3D" id="3.30.160.60">
    <property type="entry name" value="Classic Zinc Finger"/>
    <property type="match status" value="7"/>
</dbReference>
<dbReference type="FunFam" id="3.30.160.60:FF:000060">
    <property type="entry name" value="zinc finger protein 436"/>
    <property type="match status" value="1"/>
</dbReference>
<dbReference type="PANTHER" id="PTHR24383:SF20">
    <property type="entry name" value="C2H2-TYPE DOMAIN-CONTAINING PROTEIN"/>
    <property type="match status" value="1"/>
</dbReference>
<accession>W4VR94</accession>
<dbReference type="InterPro" id="IPR013087">
    <property type="entry name" value="Znf_C2H2_type"/>
</dbReference>
<keyword evidence="15" id="KW-0496">Mitochondrion</keyword>
<evidence type="ECO:0000256" key="7">
    <source>
        <dbReference type="ARBA" id="ARBA00022833"/>
    </source>
</evidence>
<keyword evidence="4" id="KW-0479">Metal-binding</keyword>
<feature type="domain" description="C2H2-type" evidence="14">
    <location>
        <begin position="1595"/>
        <end position="1622"/>
    </location>
</feature>
<feature type="domain" description="C2H2-type" evidence="14">
    <location>
        <begin position="1539"/>
        <end position="1566"/>
    </location>
</feature>
<sequence>MPVASVQKINANKNQLTHIATTPMIAMKALPALPPPPSAPPPTSSTAQPTILEYHEQHSDILDDSQVTQTQTEVIDNRTMKYLQNADNNLMIVKSSSTKFYQQQPQLQQHQQQQQHQPASNKPNSAFYPRYTNEKYSGPPPPYSTAISSTISTTAQQSNISSFPSQQQQSQQQQYSWKNRLSRLQQLQAQQQQQTQQLHSNEPIQYHDYSFKSSASTTTASTSMENNNISCSYIYTQYTTEESDANANEMENMTLDDDEDGTSNNNCSESIIVDEISQTIEITDDSNKQTDSYVITEIEDEPMLIEDENEDDVMMMDEVEVYDDDAAAAAENETFTETTTNTTKPSKFNFIIDNVSSATTPSKKQKSGLKVLSNVKVTTDLSQGIKDIILNLKNKESTANACADGMKLPMITTATSLATQLSVEDGVGATDETNGNSSLTNHELIMNSDKNMPLIDLDKVNSIEIKNDDDEDLKNVECYTGSLNIQTQSSTDEGNMQCDDIDGQTEDQQEASSMIECGEFVDSEDKEIIDLSEKASSSATVSTTSASSAIGSTTSSVMTSVMRMTPHEINKTPTPTPVAMISAAVNNSSQEITVENKSMPTATSTTTTTSTSLFSSSTTNNNFSYHKPKVTNLFSKPPKKLIVKLKTPLPTTMTGNDDDIAENNTIKTTTNCDRNMKIESSSSPMQNVMTAAATLSTAQPLMKKEKIEDVKPIPFTENINSEQLQDNDNNYISLPATPQPVISTSPALSSTIIQQEIEIPLCENTQTSSNGDLHEISTEMGKFEIRELPQEELDDVNTCDRNSETPTEDFLNETKPKIKTEKMNMKTEKIDNDKTAAMTSTSTSFKNHDYEMVTAGPSNMDLASSSSASPAAVLVNKKYEYSTAAMSGQHHQHPNDDFIYNQMMTPVVYSMPENVQHLSWVNSRFSPQYTPFDDQNSYMDLDLCTSKNNSNSGGIIGSSSSASTNTNSNSNVSSAVGCSNSNGSLSMIDRAPSSESLNIRTDEKMPAKGEISEQESNGELELWNRMYAAHDHMPLYANSYDASAAQECWNLSNRSHHQHHHQDVESNLNFQMLNGGELNTLNEDDEDVKTIDLDNKSKINLLHHDHKPVTSTITTGTSSDEMSKMKPARSYKCIECPKTFPLLKQRRAHMVLEHGDASATVTSSHHLLHGLPSSSATAAAASSSTAAASSSTSTSCLSSLTPLDQFTISSTSYQQAMTSSSSSAVAGTSANMDSFIEDKKFQRIIMNYSTVKEVLQLNYDDIKPHAFKHEAEEMLPDIPDQQQLQIQHQQQHLSPSSSLVKCKKAYICGVCREEFLNLKLFNKHLTMHPAECSQCGRTFKFWPNFALHVKRHLGMKNFSCKLCEKKFIIRQKLVEHMRVHTKNSPIKCPDCNSYFRRYSNLSQHRNRYHLNKQPPKKDYVCHCGEMFHSLAKIEWHKEMHDNKPKSCPYCSEKYIHKNSLTRHIRLSHTEKFNFDASMATEPCPICGVNYLKSSLKKHIQIHSIEKTGFVCPICNKKFSTNWNLKLHKLTHASPSSRPFQCNLCSNAYLREGDYLTHMNSHRSMRPYTCNYCGCKFIGKFSWVRHTREHEKEKSYECETCGKKFHRKYYLFEHKRVHTGERPFTCNICGKTSATKTNHNKHIKMHHARDPLTAEG</sequence>
<dbReference type="Pfam" id="PF05605">
    <property type="entry name" value="zf-Di19"/>
    <property type="match status" value="1"/>
</dbReference>
<evidence type="ECO:0000256" key="8">
    <source>
        <dbReference type="ARBA" id="ARBA00023015"/>
    </source>
</evidence>
<evidence type="ECO:0000256" key="11">
    <source>
        <dbReference type="ARBA" id="ARBA00023242"/>
    </source>
</evidence>
<dbReference type="FunFam" id="3.30.160.60:FF:000446">
    <property type="entry name" value="Zinc finger protein"/>
    <property type="match status" value="2"/>
</dbReference>
<evidence type="ECO:0000256" key="2">
    <source>
        <dbReference type="ARBA" id="ARBA00004123"/>
    </source>
</evidence>
<feature type="domain" description="C2H2-type" evidence="14">
    <location>
        <begin position="1358"/>
        <end position="1385"/>
    </location>
</feature>
<feature type="domain" description="C2H2-type" evidence="14">
    <location>
        <begin position="1509"/>
        <end position="1536"/>
    </location>
</feature>
<feature type="compositionally biased region" description="Low complexity" evidence="13">
    <location>
        <begin position="603"/>
        <end position="621"/>
    </location>
</feature>
<keyword evidence="10" id="KW-0804">Transcription</keyword>
<keyword evidence="5" id="KW-0677">Repeat</keyword>
<dbReference type="EMBL" id="GANO01004323">
    <property type="protein sequence ID" value="JAB55548.1"/>
    <property type="molecule type" value="mRNA"/>
</dbReference>
<feature type="compositionally biased region" description="Basic and acidic residues" evidence="13">
    <location>
        <begin position="1000"/>
        <end position="1011"/>
    </location>
</feature>